<evidence type="ECO:0000256" key="5">
    <source>
        <dbReference type="ARBA" id="ARBA00023136"/>
    </source>
</evidence>
<evidence type="ECO:0000256" key="4">
    <source>
        <dbReference type="ARBA" id="ARBA00022989"/>
    </source>
</evidence>
<dbReference type="GO" id="GO:0005886">
    <property type="term" value="C:plasma membrane"/>
    <property type="evidence" value="ECO:0007669"/>
    <property type="project" value="TreeGrafter"/>
</dbReference>
<protein>
    <submittedName>
        <fullName evidence="8">GtrA family protein</fullName>
    </submittedName>
</protein>
<dbReference type="EMBL" id="CP046056">
    <property type="protein sequence ID" value="QQD23706.1"/>
    <property type="molecule type" value="Genomic_DNA"/>
</dbReference>
<name>A0A9X7UX79_9GAMM</name>
<dbReference type="PANTHER" id="PTHR38459:SF1">
    <property type="entry name" value="PROPHAGE BACTOPRENOL-LINKED GLUCOSE TRANSLOCASE HOMOLOG"/>
    <property type="match status" value="1"/>
</dbReference>
<sequence length="121" mass="13528">MMISKRFIVYLSVGVVCAAVDIGLMKLLMFNGVNYLIAATVGFVAGLILNFFLHTWVTFNAQYSHSAFGRYLVVVFANYILTLISIAVFQYLVDMPVLGKLISLPVVAVNGFLLIKHWVHR</sequence>
<accession>A0A9X7UX79</accession>
<comment type="subcellular location">
    <subcellularLocation>
        <location evidence="1">Membrane</location>
        <topology evidence="1">Multi-pass membrane protein</topology>
    </subcellularLocation>
</comment>
<evidence type="ECO:0000256" key="6">
    <source>
        <dbReference type="SAM" id="Phobius"/>
    </source>
</evidence>
<keyword evidence="5 6" id="KW-0472">Membrane</keyword>
<keyword evidence="9" id="KW-1185">Reference proteome</keyword>
<evidence type="ECO:0000256" key="3">
    <source>
        <dbReference type="ARBA" id="ARBA00022692"/>
    </source>
</evidence>
<feature type="transmembrane region" description="Helical" evidence="6">
    <location>
        <begin position="7"/>
        <end position="29"/>
    </location>
</feature>
<evidence type="ECO:0000313" key="8">
    <source>
        <dbReference type="EMBL" id="QQD23706.1"/>
    </source>
</evidence>
<reference evidence="8 9" key="1">
    <citation type="submission" date="2019-11" db="EMBL/GenBank/DDBJ databases">
        <title>Venatorbacter sp. nov. a predator of Campylobacter and other Gram-negative bacteria.</title>
        <authorList>
            <person name="Saeedi A."/>
            <person name="Cummings N.J."/>
            <person name="Connerton I.F."/>
            <person name="Connerton P.L."/>
        </authorList>
    </citation>
    <scope>NUCLEOTIDE SEQUENCE [LARGE SCALE GENOMIC DNA]</scope>
    <source>
        <strain evidence="8">XL5</strain>
    </source>
</reference>
<dbReference type="AlphaFoldDB" id="A0A9X7UX79"/>
<evidence type="ECO:0000256" key="1">
    <source>
        <dbReference type="ARBA" id="ARBA00004141"/>
    </source>
</evidence>
<evidence type="ECO:0000313" key="9">
    <source>
        <dbReference type="Proteomes" id="UP000596074"/>
    </source>
</evidence>
<feature type="transmembrane region" description="Helical" evidence="6">
    <location>
        <begin position="35"/>
        <end position="59"/>
    </location>
</feature>
<keyword evidence="4 6" id="KW-1133">Transmembrane helix</keyword>
<feature type="domain" description="GtrA/DPMS transmembrane" evidence="7">
    <location>
        <begin position="10"/>
        <end position="119"/>
    </location>
</feature>
<evidence type="ECO:0000259" key="7">
    <source>
        <dbReference type="Pfam" id="PF04138"/>
    </source>
</evidence>
<gene>
    <name evidence="8" type="ORF">GJQ55_04040</name>
</gene>
<feature type="transmembrane region" description="Helical" evidence="6">
    <location>
        <begin position="97"/>
        <end position="115"/>
    </location>
</feature>
<dbReference type="Pfam" id="PF04138">
    <property type="entry name" value="GtrA_DPMS_TM"/>
    <property type="match status" value="1"/>
</dbReference>
<evidence type="ECO:0000256" key="2">
    <source>
        <dbReference type="ARBA" id="ARBA00009399"/>
    </source>
</evidence>
<organism evidence="8 9">
    <name type="scientific">Venatoribacter cucullus</name>
    <dbReference type="NCBI Taxonomy" id="2661630"/>
    <lineage>
        <taxon>Bacteria</taxon>
        <taxon>Pseudomonadati</taxon>
        <taxon>Pseudomonadota</taxon>
        <taxon>Gammaproteobacteria</taxon>
        <taxon>Oceanospirillales</taxon>
        <taxon>Oceanospirillaceae</taxon>
        <taxon>Venatoribacter</taxon>
    </lineage>
</organism>
<dbReference type="Proteomes" id="UP000596074">
    <property type="component" value="Chromosome"/>
</dbReference>
<proteinExistence type="inferred from homology"/>
<dbReference type="PANTHER" id="PTHR38459">
    <property type="entry name" value="PROPHAGE BACTOPRENOL-LINKED GLUCOSE TRANSLOCASE HOMOLOG"/>
    <property type="match status" value="1"/>
</dbReference>
<keyword evidence="3 6" id="KW-0812">Transmembrane</keyword>
<dbReference type="InterPro" id="IPR051401">
    <property type="entry name" value="GtrA_CellWall_Glycosyl"/>
</dbReference>
<comment type="similarity">
    <text evidence="2">Belongs to the GtrA family.</text>
</comment>
<dbReference type="KEGG" id="vcw:GJQ55_04040"/>
<feature type="transmembrane region" description="Helical" evidence="6">
    <location>
        <begin position="71"/>
        <end position="91"/>
    </location>
</feature>
<dbReference type="GO" id="GO:0000271">
    <property type="term" value="P:polysaccharide biosynthetic process"/>
    <property type="evidence" value="ECO:0007669"/>
    <property type="project" value="InterPro"/>
</dbReference>
<dbReference type="InterPro" id="IPR007267">
    <property type="entry name" value="GtrA_DPMS_TM"/>
</dbReference>